<keyword evidence="1" id="KW-0472">Membrane</keyword>
<keyword evidence="1" id="KW-0812">Transmembrane</keyword>
<reference evidence="2" key="1">
    <citation type="journal article" date="2019" name="Int. J. Biol. Macromol.">
        <title>The complete mitochondrial genomes of five important medicinal Ganoderma species: Features, evolution, and phylogeny.</title>
        <authorList>
            <person name="Li Q."/>
            <person name="Xiang D."/>
            <person name="Wan Y."/>
            <person name="Wu Q."/>
            <person name="Wu X."/>
            <person name="Ma C."/>
            <person name="Song Y."/>
            <person name="Zhao G."/>
            <person name="Huang W."/>
        </authorList>
    </citation>
    <scope>NUCLEOTIDE SEQUENCE</scope>
</reference>
<feature type="transmembrane region" description="Helical" evidence="1">
    <location>
        <begin position="225"/>
        <end position="246"/>
    </location>
</feature>
<dbReference type="AlphaFoldDB" id="A0A2S1WBB4"/>
<evidence type="ECO:0000313" key="2">
    <source>
        <dbReference type="EMBL" id="AWJ63876.1"/>
    </source>
</evidence>
<feature type="transmembrane region" description="Helical" evidence="1">
    <location>
        <begin position="382"/>
        <end position="403"/>
    </location>
</feature>
<keyword evidence="2" id="KW-0496">Mitochondrion</keyword>
<dbReference type="GeneID" id="36953232"/>
<proteinExistence type="predicted"/>
<protein>
    <submittedName>
        <fullName evidence="2">Uncharacterized protein</fullName>
    </submittedName>
</protein>
<name>A0A2S1WBB4_GANTS</name>
<organism evidence="2">
    <name type="scientific">Ganoderma tsugae</name>
    <name type="common">Hemlock varnish shelf mushroom</name>
    <name type="synonym">Polyporus tsugae</name>
    <dbReference type="NCBI Taxonomy" id="2075311"/>
    <lineage>
        <taxon>Eukaryota</taxon>
        <taxon>Fungi</taxon>
        <taxon>Dikarya</taxon>
        <taxon>Basidiomycota</taxon>
        <taxon>Agaricomycotina</taxon>
        <taxon>Agaricomycetes</taxon>
        <taxon>Polyporales</taxon>
        <taxon>Polyporaceae</taxon>
        <taxon>Polyporus</taxon>
    </lineage>
</organism>
<dbReference type="RefSeq" id="YP_009493081.1">
    <property type="nucleotide sequence ID" value="NC_037936.1"/>
</dbReference>
<dbReference type="EMBL" id="MH252533">
    <property type="protein sequence ID" value="AWJ63876.1"/>
    <property type="molecule type" value="Genomic_DNA"/>
</dbReference>
<evidence type="ECO:0000256" key="1">
    <source>
        <dbReference type="SAM" id="Phobius"/>
    </source>
</evidence>
<geneLocation type="mitochondrion" evidence="2"/>
<feature type="transmembrane region" description="Helical" evidence="1">
    <location>
        <begin position="321"/>
        <end position="340"/>
    </location>
</feature>
<keyword evidence="1" id="KW-1133">Transmembrane helix</keyword>
<gene>
    <name evidence="2" type="primary">orf404</name>
</gene>
<feature type="transmembrane region" description="Helical" evidence="1">
    <location>
        <begin position="283"/>
        <end position="301"/>
    </location>
</feature>
<accession>A0A2S1WBB4</accession>
<sequence>MVTKKHFHSSNVLYSNVPPLSNNPVQDAKYFNEIRAHSEPMTASEYIESTVTSYSEAFPELSQANNINKKEIINNSLNLFVQENESVDNKKLFSPLYPLIKGEKPFNSLRDVTNSNTYTNEIKSTIENILFENKIISKTENKVIEYLDGKVIIDLESVNQYTQKLYTLYQENPGLIGYGVPGLGALLMYRAVVKLHANTAFIDENTITDQALRISYLKMRARQAFVFNSTAATLIVMSLMGISYALKNKYSKTISTITNDLNKKEKSITLFTLLQKRKNNNRYLKYVLLLISILIMVYLPYNSIFTLSILNFKIITMLKVVGVLFINLLLLYNLFILYYINKYSRIDSINFSKYTPAFIKCHFIELHSMSKLKDVYIIKEMVLKNTILCLLLQTVVIILLLVIG</sequence>